<accession>A0ABW1QZP3</accession>
<evidence type="ECO:0008006" key="4">
    <source>
        <dbReference type="Google" id="ProtNLM"/>
    </source>
</evidence>
<keyword evidence="1" id="KW-1133">Transmembrane helix</keyword>
<dbReference type="EMBL" id="JBHSQI010000003">
    <property type="protein sequence ID" value="MFC6153290.1"/>
    <property type="molecule type" value="Genomic_DNA"/>
</dbReference>
<dbReference type="RefSeq" id="WP_128221135.1">
    <property type="nucleotide sequence ID" value="NZ_CP034929.1"/>
</dbReference>
<evidence type="ECO:0000256" key="1">
    <source>
        <dbReference type="SAM" id="Phobius"/>
    </source>
</evidence>
<keyword evidence="3" id="KW-1185">Reference proteome</keyword>
<evidence type="ECO:0000313" key="3">
    <source>
        <dbReference type="Proteomes" id="UP001596098"/>
    </source>
</evidence>
<dbReference type="Proteomes" id="UP001596098">
    <property type="component" value="Unassembled WGS sequence"/>
</dbReference>
<feature type="transmembrane region" description="Helical" evidence="1">
    <location>
        <begin position="38"/>
        <end position="58"/>
    </location>
</feature>
<protein>
    <recommendedName>
        <fullName evidence="4">Cell division protein FtsL</fullName>
    </recommendedName>
</protein>
<gene>
    <name evidence="2" type="ORF">ACFPWU_06380</name>
</gene>
<sequence>MSSAAEQLFARVSSIGEAAAERARLTVVPTSTPRPPRLPFLVLVSCITLLGVVGLLMFNTSLQQASFTEADLAERAAATADREETLKMELDDLRDPQRIAVEAAKMGMVIPSTPVFLTMDGQIVGTPTEATSEDALRITPKPQQVPAELRAQVRVVEVPANTAGD</sequence>
<keyword evidence="1" id="KW-0812">Transmembrane</keyword>
<evidence type="ECO:0000313" key="2">
    <source>
        <dbReference type="EMBL" id="MFC6153290.1"/>
    </source>
</evidence>
<name>A0ABW1QZP3_9ACTN</name>
<reference evidence="3" key="1">
    <citation type="journal article" date="2019" name="Int. J. Syst. Evol. Microbiol.">
        <title>The Global Catalogue of Microorganisms (GCM) 10K type strain sequencing project: providing services to taxonomists for standard genome sequencing and annotation.</title>
        <authorList>
            <consortium name="The Broad Institute Genomics Platform"/>
            <consortium name="The Broad Institute Genome Sequencing Center for Infectious Disease"/>
            <person name="Wu L."/>
            <person name="Ma J."/>
        </authorList>
    </citation>
    <scope>NUCLEOTIDE SEQUENCE [LARGE SCALE GENOMIC DNA]</scope>
    <source>
        <strain evidence="3">DFY28</strain>
    </source>
</reference>
<comment type="caution">
    <text evidence="2">The sequence shown here is derived from an EMBL/GenBank/DDBJ whole genome shotgun (WGS) entry which is preliminary data.</text>
</comment>
<keyword evidence="1" id="KW-0472">Membrane</keyword>
<organism evidence="2 3">
    <name type="scientific">Nocardioides yefusunii</name>
    <dbReference type="NCBI Taxonomy" id="2500546"/>
    <lineage>
        <taxon>Bacteria</taxon>
        <taxon>Bacillati</taxon>
        <taxon>Actinomycetota</taxon>
        <taxon>Actinomycetes</taxon>
        <taxon>Propionibacteriales</taxon>
        <taxon>Nocardioidaceae</taxon>
        <taxon>Nocardioides</taxon>
    </lineage>
</organism>
<proteinExistence type="predicted"/>